<dbReference type="AlphaFoldDB" id="A0A8S1H5H9"/>
<sequence length="180" mass="20008">MNSVKAEIQLKPGTCLALLKKETSDFGGWMNSVKVEIQHKPGTAFVTVRTRRAADSNALTFGQTGHRVCLIVATWGLTTVLSTIVCPANNGAEVQETAAKALICSENHLSRCSQLQFTLVSSTFIASKKYFFIHLRICKTSPLLCQVQMKSNCEFPVFEFGFRNAERPSNLRFLSPRCSW</sequence>
<proteinExistence type="predicted"/>
<dbReference type="EMBL" id="CAJGYM010000016">
    <property type="protein sequence ID" value="CAD6190564.1"/>
    <property type="molecule type" value="Genomic_DNA"/>
</dbReference>
<dbReference type="Proteomes" id="UP000835052">
    <property type="component" value="Unassembled WGS sequence"/>
</dbReference>
<comment type="caution">
    <text evidence="1">The sequence shown here is derived from an EMBL/GenBank/DDBJ whole genome shotgun (WGS) entry which is preliminary data.</text>
</comment>
<organism evidence="1 2">
    <name type="scientific">Caenorhabditis auriculariae</name>
    <dbReference type="NCBI Taxonomy" id="2777116"/>
    <lineage>
        <taxon>Eukaryota</taxon>
        <taxon>Metazoa</taxon>
        <taxon>Ecdysozoa</taxon>
        <taxon>Nematoda</taxon>
        <taxon>Chromadorea</taxon>
        <taxon>Rhabditida</taxon>
        <taxon>Rhabditina</taxon>
        <taxon>Rhabditomorpha</taxon>
        <taxon>Rhabditoidea</taxon>
        <taxon>Rhabditidae</taxon>
        <taxon>Peloderinae</taxon>
        <taxon>Caenorhabditis</taxon>
    </lineage>
</organism>
<gene>
    <name evidence="1" type="ORF">CAUJ_LOCUS6483</name>
</gene>
<evidence type="ECO:0000313" key="2">
    <source>
        <dbReference type="Proteomes" id="UP000835052"/>
    </source>
</evidence>
<evidence type="ECO:0000313" key="1">
    <source>
        <dbReference type="EMBL" id="CAD6190564.1"/>
    </source>
</evidence>
<accession>A0A8S1H5H9</accession>
<keyword evidence="2" id="KW-1185">Reference proteome</keyword>
<protein>
    <submittedName>
        <fullName evidence="1">Uncharacterized protein</fullName>
    </submittedName>
</protein>
<name>A0A8S1H5H9_9PELO</name>
<reference evidence="1" key="1">
    <citation type="submission" date="2020-10" db="EMBL/GenBank/DDBJ databases">
        <authorList>
            <person name="Kikuchi T."/>
        </authorList>
    </citation>
    <scope>NUCLEOTIDE SEQUENCE</scope>
    <source>
        <strain evidence="1">NKZ352</strain>
    </source>
</reference>